<name>A0A7L4ZXG3_9BACT</name>
<organism evidence="1 2">
    <name type="scientific">Hymenobacter busanensis</name>
    <dbReference type="NCBI Taxonomy" id="2607656"/>
    <lineage>
        <taxon>Bacteria</taxon>
        <taxon>Pseudomonadati</taxon>
        <taxon>Bacteroidota</taxon>
        <taxon>Cytophagia</taxon>
        <taxon>Cytophagales</taxon>
        <taxon>Hymenobacteraceae</taxon>
        <taxon>Hymenobacter</taxon>
    </lineage>
</organism>
<evidence type="ECO:0000313" key="2">
    <source>
        <dbReference type="Proteomes" id="UP000326380"/>
    </source>
</evidence>
<dbReference type="EMBL" id="VTWU01000003">
    <property type="protein sequence ID" value="KAA9333392.1"/>
    <property type="molecule type" value="Genomic_DNA"/>
</dbReference>
<protein>
    <submittedName>
        <fullName evidence="1">Uncharacterized protein</fullName>
    </submittedName>
</protein>
<accession>A0A7L4ZXG3</accession>
<dbReference type="Proteomes" id="UP000326380">
    <property type="component" value="Unassembled WGS sequence"/>
</dbReference>
<comment type="caution">
    <text evidence="1">The sequence shown here is derived from an EMBL/GenBank/DDBJ whole genome shotgun (WGS) entry which is preliminary data.</text>
</comment>
<gene>
    <name evidence="1" type="ORF">F0P96_10510</name>
</gene>
<dbReference type="RefSeq" id="WP_151078813.1">
    <property type="nucleotide sequence ID" value="NZ_CP047647.1"/>
</dbReference>
<evidence type="ECO:0000313" key="1">
    <source>
        <dbReference type="EMBL" id="KAA9333392.1"/>
    </source>
</evidence>
<keyword evidence="2" id="KW-1185">Reference proteome</keyword>
<sequence length="613" mass="68171">MNVEQARARVEPLILTGGTHPDYAHCVAHAARNRKFATGNIASLLRRYVSRESEAEFAVRQALTISTAPAVWKELSTPFQQVSRLKGSNVERRFDYPADLSDDERTRRTAILLSAVDQYYANRPIEDYLAEHVVQSEAMTDPNAWLLTEFLPFDFRTERARPYPVLMPCEAAVDFARVAGVVEYVTFRLDVSVDGITGSRYTCYLDNESIDYWPVLTVGGAQVSTLPAGRPADGVLRSEQGTQVWEYRVLRHNAGRVPAAPIGYVPDPETQRRTFVSPLHPALCFLEKELKTGSEFDVVMAKVMHPHKTQYVPACPGDVAHQQACINGRNPTTQDTCTVCHGSGQSPIATSALDVNTFPLPKDMADLKFKLSEMVHFSSPDIGIPKFQMEYAEYLVKRAQRTLFNTETLSQVTVARTATERLAEADQKNTALMPLAECLSRLYVHAATVSAAYVDVAQGLSVVYEYPKDLIPPSLQDLEAAFGEAQKAGLDTMYLEQKYRDIIRRKFADNPEERRKMEVKLRFVPFVGGSDAYVLQLAALGYITAEERVLRTHQDSIFYRLETTNPNFYDLAPAAQQQLVDAEVAALLAKLPSATGSGTFPRVTFNPPAAATA</sequence>
<reference evidence="1 2" key="1">
    <citation type="submission" date="2019-09" db="EMBL/GenBank/DDBJ databases">
        <title>Genome sequence of Hymenobacter sp. M3.</title>
        <authorList>
            <person name="Srinivasan S."/>
        </authorList>
    </citation>
    <scope>NUCLEOTIDE SEQUENCE [LARGE SCALE GENOMIC DNA]</scope>
    <source>
        <strain evidence="1 2">M3</strain>
    </source>
</reference>
<proteinExistence type="predicted"/>
<dbReference type="AlphaFoldDB" id="A0A7L4ZXG3"/>